<dbReference type="EMBL" id="KZ155774">
    <property type="protein sequence ID" value="OUS48288.1"/>
    <property type="molecule type" value="Genomic_DNA"/>
</dbReference>
<dbReference type="Pfam" id="PF00397">
    <property type="entry name" value="WW"/>
    <property type="match status" value="1"/>
</dbReference>
<feature type="region of interest" description="Disordered" evidence="2">
    <location>
        <begin position="1"/>
        <end position="32"/>
    </location>
</feature>
<dbReference type="AlphaFoldDB" id="A0A1Y5IFC7"/>
<reference evidence="5" key="1">
    <citation type="submission" date="2017-04" db="EMBL/GenBank/DDBJ databases">
        <title>Population genomics of picophytoplankton unveils novel chromosome hypervariability.</title>
        <authorList>
            <consortium name="DOE Joint Genome Institute"/>
            <person name="Blanc-Mathieu R."/>
            <person name="Krasovec M."/>
            <person name="Hebrard M."/>
            <person name="Yau S."/>
            <person name="Desgranges E."/>
            <person name="Martin J."/>
            <person name="Schackwitz W."/>
            <person name="Kuo A."/>
            <person name="Salin G."/>
            <person name="Donnadieu C."/>
            <person name="Desdevises Y."/>
            <person name="Sanchez-Ferandin S."/>
            <person name="Moreau H."/>
            <person name="Rivals E."/>
            <person name="Grigoriev I.V."/>
            <person name="Grimsley N."/>
            <person name="Eyre-Walker A."/>
            <person name="Piganeau G."/>
        </authorList>
    </citation>
    <scope>NUCLEOTIDE SEQUENCE [LARGE SCALE GENOMIC DNA]</scope>
    <source>
        <strain evidence="5">RCC 1115</strain>
    </source>
</reference>
<evidence type="ECO:0000259" key="3">
    <source>
        <dbReference type="PROSITE" id="PS50020"/>
    </source>
</evidence>
<feature type="compositionally biased region" description="Basic and acidic residues" evidence="2">
    <location>
        <begin position="1"/>
        <end position="14"/>
    </location>
</feature>
<dbReference type="SUPFAM" id="SSF51045">
    <property type="entry name" value="WW domain"/>
    <property type="match status" value="1"/>
</dbReference>
<dbReference type="Gene3D" id="2.20.70.10">
    <property type="match status" value="1"/>
</dbReference>
<dbReference type="InterPro" id="IPR035445">
    <property type="entry name" value="GYF-like_dom_sf"/>
</dbReference>
<sequence>MKRARIDADGRDVNDVAPSDDDDDDDDATRETATTIALARAASRARRASTWLDAGGRARDEGSRVEINFPTSGEEYARLLLESSARESVRGTIERKLTGDRGEEEWKVPAVIVPETEGVDEDGDAAAAAEEETAAAGTWVQSYDAESDAFYYFHSETQETSWDRPIGVKIILDEVAAEKVAKDEAEKKTREEERRERAYAEARTDAEVTGDALDALKKHTSVDVAAVKLPGLKSWYYEDDYKNWQGPFTAAQLMTWRSMLPMDLRLFEHGDESAETTLAEVLGDTPIAAQCAALGIVLPPRATAAHAQYALRTGRAEALAPETEPGTSDEAPNDWARAVLEGLPPEQAIMRGADPAEVARKVLEKRAAELESSYGTTAVYNKFLHKITDASTIAKPTSVYADIGLDNYVDTNSFEAALYEMKNRKSVKLTRKQIEKLKERKRKIKDKFNNEWLRKDD</sequence>
<keyword evidence="1" id="KW-0175">Coiled coil</keyword>
<feature type="coiled-coil region" evidence="1">
    <location>
        <begin position="175"/>
        <end position="202"/>
    </location>
</feature>
<evidence type="ECO:0000259" key="4">
    <source>
        <dbReference type="PROSITE" id="PS50829"/>
    </source>
</evidence>
<dbReference type="InterPro" id="IPR001202">
    <property type="entry name" value="WW_dom"/>
</dbReference>
<dbReference type="PROSITE" id="PS50020">
    <property type="entry name" value="WW_DOMAIN_2"/>
    <property type="match status" value="1"/>
</dbReference>
<accession>A0A1Y5IFC7</accession>
<dbReference type="Proteomes" id="UP000195557">
    <property type="component" value="Unassembled WGS sequence"/>
</dbReference>
<dbReference type="SUPFAM" id="SSF55277">
    <property type="entry name" value="GYF domain"/>
    <property type="match status" value="1"/>
</dbReference>
<organism evidence="5">
    <name type="scientific">Ostreococcus tauri</name>
    <name type="common">Marine green alga</name>
    <dbReference type="NCBI Taxonomy" id="70448"/>
    <lineage>
        <taxon>Eukaryota</taxon>
        <taxon>Viridiplantae</taxon>
        <taxon>Chlorophyta</taxon>
        <taxon>Mamiellophyceae</taxon>
        <taxon>Mamiellales</taxon>
        <taxon>Bathycoccaceae</taxon>
        <taxon>Ostreococcus</taxon>
    </lineage>
</organism>
<name>A0A1Y5IFC7_OSTTA</name>
<dbReference type="InterPro" id="IPR036020">
    <property type="entry name" value="WW_dom_sf"/>
</dbReference>
<evidence type="ECO:0000256" key="1">
    <source>
        <dbReference type="SAM" id="Coils"/>
    </source>
</evidence>
<feature type="domain" description="GYF" evidence="4">
    <location>
        <begin position="232"/>
        <end position="283"/>
    </location>
</feature>
<evidence type="ECO:0000256" key="2">
    <source>
        <dbReference type="SAM" id="MobiDB-lite"/>
    </source>
</evidence>
<gene>
    <name evidence="5" type="ORF">BE221DRAFT_203428</name>
</gene>
<protein>
    <recommendedName>
        <fullName evidence="6">GYF</fullName>
    </recommendedName>
</protein>
<dbReference type="PROSITE" id="PS50829">
    <property type="entry name" value="GYF"/>
    <property type="match status" value="1"/>
</dbReference>
<evidence type="ECO:0000313" key="5">
    <source>
        <dbReference type="EMBL" id="OUS48288.1"/>
    </source>
</evidence>
<dbReference type="PROSITE" id="PS01159">
    <property type="entry name" value="WW_DOMAIN_1"/>
    <property type="match status" value="1"/>
</dbReference>
<feature type="compositionally biased region" description="Acidic residues" evidence="2">
    <location>
        <begin position="18"/>
        <end position="28"/>
    </location>
</feature>
<proteinExistence type="predicted"/>
<dbReference type="Gene3D" id="3.30.1490.40">
    <property type="match status" value="1"/>
</dbReference>
<dbReference type="InterPro" id="IPR003169">
    <property type="entry name" value="GYF"/>
</dbReference>
<feature type="domain" description="WW" evidence="3">
    <location>
        <begin position="133"/>
        <end position="167"/>
    </location>
</feature>
<evidence type="ECO:0008006" key="6">
    <source>
        <dbReference type="Google" id="ProtNLM"/>
    </source>
</evidence>